<protein>
    <recommendedName>
        <fullName evidence="2">BTB domain-containing protein</fullName>
    </recommendedName>
</protein>
<evidence type="ECO:0000259" key="2">
    <source>
        <dbReference type="PROSITE" id="PS50097"/>
    </source>
</evidence>
<dbReference type="CDD" id="cd18186">
    <property type="entry name" value="BTB_POZ_ZBTB_KLHL-like"/>
    <property type="match status" value="1"/>
</dbReference>
<dbReference type="EMBL" id="MU150324">
    <property type="protein sequence ID" value="KAF9459069.1"/>
    <property type="molecule type" value="Genomic_DNA"/>
</dbReference>
<dbReference type="InterPro" id="IPR000210">
    <property type="entry name" value="BTB/POZ_dom"/>
</dbReference>
<keyword evidence="4" id="KW-1185">Reference proteome</keyword>
<feature type="compositionally biased region" description="Polar residues" evidence="1">
    <location>
        <begin position="1"/>
        <end position="15"/>
    </location>
</feature>
<dbReference type="Gene3D" id="3.30.710.10">
    <property type="entry name" value="Potassium Channel Kv1.1, Chain A"/>
    <property type="match status" value="1"/>
</dbReference>
<dbReference type="AlphaFoldDB" id="A0A9P6CFJ8"/>
<dbReference type="InterPro" id="IPR011333">
    <property type="entry name" value="SKP1/BTB/POZ_sf"/>
</dbReference>
<dbReference type="OrthoDB" id="2746456at2759"/>
<name>A0A9P6CFJ8_9AGAR</name>
<evidence type="ECO:0000256" key="1">
    <source>
        <dbReference type="SAM" id="MobiDB-lite"/>
    </source>
</evidence>
<dbReference type="PROSITE" id="PS50097">
    <property type="entry name" value="BTB"/>
    <property type="match status" value="1"/>
</dbReference>
<feature type="domain" description="BTB" evidence="2">
    <location>
        <begin position="89"/>
        <end position="157"/>
    </location>
</feature>
<accession>A0A9P6CFJ8</accession>
<reference evidence="3" key="1">
    <citation type="submission" date="2020-11" db="EMBL/GenBank/DDBJ databases">
        <authorList>
            <consortium name="DOE Joint Genome Institute"/>
            <person name="Ahrendt S."/>
            <person name="Riley R."/>
            <person name="Andreopoulos W."/>
            <person name="Labutti K."/>
            <person name="Pangilinan J."/>
            <person name="Ruiz-Duenas F.J."/>
            <person name="Barrasa J.M."/>
            <person name="Sanchez-Garcia M."/>
            <person name="Camarero S."/>
            <person name="Miyauchi S."/>
            <person name="Serrano A."/>
            <person name="Linde D."/>
            <person name="Babiker R."/>
            <person name="Drula E."/>
            <person name="Ayuso-Fernandez I."/>
            <person name="Pacheco R."/>
            <person name="Padilla G."/>
            <person name="Ferreira P."/>
            <person name="Barriuso J."/>
            <person name="Kellner H."/>
            <person name="Castanera R."/>
            <person name="Alfaro M."/>
            <person name="Ramirez L."/>
            <person name="Pisabarro A.G."/>
            <person name="Kuo A."/>
            <person name="Tritt A."/>
            <person name="Lipzen A."/>
            <person name="He G."/>
            <person name="Yan M."/>
            <person name="Ng V."/>
            <person name="Cullen D."/>
            <person name="Martin F."/>
            <person name="Rosso M.-N."/>
            <person name="Henrissat B."/>
            <person name="Hibbett D."/>
            <person name="Martinez A.T."/>
            <person name="Grigoriev I.V."/>
        </authorList>
    </citation>
    <scope>NUCLEOTIDE SEQUENCE</scope>
    <source>
        <strain evidence="3">CBS 247.69</strain>
    </source>
</reference>
<dbReference type="Pfam" id="PF00651">
    <property type="entry name" value="BTB"/>
    <property type="match status" value="1"/>
</dbReference>
<feature type="region of interest" description="Disordered" evidence="1">
    <location>
        <begin position="1"/>
        <end position="78"/>
    </location>
</feature>
<comment type="caution">
    <text evidence="3">The sequence shown here is derived from an EMBL/GenBank/DDBJ whole genome shotgun (WGS) entry which is preliminary data.</text>
</comment>
<feature type="compositionally biased region" description="Polar residues" evidence="1">
    <location>
        <begin position="26"/>
        <end position="60"/>
    </location>
</feature>
<sequence>MPISITTISSETPDSNSHKRKRSLEPDNTSPSQTLTSASQRPQIDITHSSTNVTPSQTRRSAPPTPISPSTKRPKYSYTQHPSHWALDGNILVQIELVRFKLHRSRLVKHSGYFRRVLEGTAGGEEGIMNLDDTGVKVTDFEVLLDALEDFMDYFYTIPPFSTASSILRASTALSFDKYTSWARRYLTDMWPTSIDRLSTSRIPHAIESLALARECNVPSILKRVLYELVRTPRFGQNLPSIDGGVPPQLSPADVLVLGTAREELITLWIDVTTAPCSTGSALTKGLAICAGGAQNPTCTTRKEPRATSVHVRLVASGVFRDFLWDPVCGLQALVNLDWAGEGFCHGCVEMRRAVWRTTREKVWEKLDMLFKLGVVRNA</sequence>
<gene>
    <name evidence="3" type="ORF">BDZ94DRAFT_1172374</name>
</gene>
<organism evidence="3 4">
    <name type="scientific">Collybia nuda</name>
    <dbReference type="NCBI Taxonomy" id="64659"/>
    <lineage>
        <taxon>Eukaryota</taxon>
        <taxon>Fungi</taxon>
        <taxon>Dikarya</taxon>
        <taxon>Basidiomycota</taxon>
        <taxon>Agaricomycotina</taxon>
        <taxon>Agaricomycetes</taxon>
        <taxon>Agaricomycetidae</taxon>
        <taxon>Agaricales</taxon>
        <taxon>Tricholomatineae</taxon>
        <taxon>Clitocybaceae</taxon>
        <taxon>Collybia</taxon>
    </lineage>
</organism>
<evidence type="ECO:0000313" key="3">
    <source>
        <dbReference type="EMBL" id="KAF9459069.1"/>
    </source>
</evidence>
<evidence type="ECO:0000313" key="4">
    <source>
        <dbReference type="Proteomes" id="UP000807353"/>
    </source>
</evidence>
<proteinExistence type="predicted"/>
<dbReference type="Proteomes" id="UP000807353">
    <property type="component" value="Unassembled WGS sequence"/>
</dbReference>